<feature type="transmembrane region" description="Helical" evidence="9">
    <location>
        <begin position="65"/>
        <end position="86"/>
    </location>
</feature>
<organism evidence="10 11">
    <name type="scientific">Paeniglutamicibacter sulfureus</name>
    <dbReference type="NCBI Taxonomy" id="43666"/>
    <lineage>
        <taxon>Bacteria</taxon>
        <taxon>Bacillati</taxon>
        <taxon>Actinomycetota</taxon>
        <taxon>Actinomycetes</taxon>
        <taxon>Micrococcales</taxon>
        <taxon>Micrococcaceae</taxon>
        <taxon>Paeniglutamicibacter</taxon>
    </lineage>
</organism>
<evidence type="ECO:0000313" key="10">
    <source>
        <dbReference type="EMBL" id="MDR7358084.1"/>
    </source>
</evidence>
<feature type="compositionally biased region" description="Pro residues" evidence="8">
    <location>
        <begin position="9"/>
        <end position="24"/>
    </location>
</feature>
<feature type="transmembrane region" description="Helical" evidence="9">
    <location>
        <begin position="93"/>
        <end position="111"/>
    </location>
</feature>
<keyword evidence="5 9" id="KW-0812">Transmembrane</keyword>
<keyword evidence="11" id="KW-1185">Reference proteome</keyword>
<dbReference type="InterPro" id="IPR001851">
    <property type="entry name" value="ABC_transp_permease"/>
</dbReference>
<dbReference type="EMBL" id="JAVDYI010000001">
    <property type="protein sequence ID" value="MDR7358084.1"/>
    <property type="molecule type" value="Genomic_DNA"/>
</dbReference>
<evidence type="ECO:0000256" key="1">
    <source>
        <dbReference type="ARBA" id="ARBA00004651"/>
    </source>
</evidence>
<keyword evidence="4" id="KW-0997">Cell inner membrane</keyword>
<feature type="transmembrane region" description="Helical" evidence="9">
    <location>
        <begin position="239"/>
        <end position="258"/>
    </location>
</feature>
<dbReference type="RefSeq" id="WP_264269896.1">
    <property type="nucleotide sequence ID" value="NZ_BAAAWO010000001.1"/>
</dbReference>
<evidence type="ECO:0000256" key="3">
    <source>
        <dbReference type="ARBA" id="ARBA00022475"/>
    </source>
</evidence>
<keyword evidence="2" id="KW-0813">Transport</keyword>
<gene>
    <name evidence="10" type="ORF">J2S64_001775</name>
</gene>
<name>A0ABU2BL62_9MICC</name>
<dbReference type="Pfam" id="PF02653">
    <property type="entry name" value="BPD_transp_2"/>
    <property type="match status" value="1"/>
</dbReference>
<feature type="transmembrane region" description="Helical" evidence="9">
    <location>
        <begin position="192"/>
        <end position="212"/>
    </location>
</feature>
<feature type="transmembrane region" description="Helical" evidence="9">
    <location>
        <begin position="299"/>
        <end position="321"/>
    </location>
</feature>
<evidence type="ECO:0000256" key="4">
    <source>
        <dbReference type="ARBA" id="ARBA00022519"/>
    </source>
</evidence>
<comment type="subcellular location">
    <subcellularLocation>
        <location evidence="1">Cell membrane</location>
        <topology evidence="1">Multi-pass membrane protein</topology>
    </subcellularLocation>
</comment>
<keyword evidence="7 9" id="KW-0472">Membrane</keyword>
<evidence type="ECO:0000256" key="6">
    <source>
        <dbReference type="ARBA" id="ARBA00022989"/>
    </source>
</evidence>
<protein>
    <submittedName>
        <fullName evidence="10">Ribose transport system permease protein</fullName>
    </submittedName>
</protein>
<proteinExistence type="predicted"/>
<comment type="caution">
    <text evidence="10">The sequence shown here is derived from an EMBL/GenBank/DDBJ whole genome shotgun (WGS) entry which is preliminary data.</text>
</comment>
<evidence type="ECO:0000256" key="5">
    <source>
        <dbReference type="ARBA" id="ARBA00022692"/>
    </source>
</evidence>
<feature type="transmembrane region" description="Helical" evidence="9">
    <location>
        <begin position="270"/>
        <end position="287"/>
    </location>
</feature>
<feature type="transmembrane region" description="Helical" evidence="9">
    <location>
        <begin position="146"/>
        <end position="172"/>
    </location>
</feature>
<feature type="transmembrane region" description="Helical" evidence="9">
    <location>
        <begin position="39"/>
        <end position="59"/>
    </location>
</feature>
<dbReference type="Proteomes" id="UP001183817">
    <property type="component" value="Unassembled WGS sequence"/>
</dbReference>
<accession>A0ABU2BL62</accession>
<dbReference type="PANTHER" id="PTHR32196">
    <property type="entry name" value="ABC TRANSPORTER PERMEASE PROTEIN YPHD-RELATED-RELATED"/>
    <property type="match status" value="1"/>
</dbReference>
<keyword evidence="3" id="KW-1003">Cell membrane</keyword>
<dbReference type="CDD" id="cd06579">
    <property type="entry name" value="TM_PBP1_transp_AraH_like"/>
    <property type="match status" value="1"/>
</dbReference>
<evidence type="ECO:0000256" key="2">
    <source>
        <dbReference type="ARBA" id="ARBA00022448"/>
    </source>
</evidence>
<keyword evidence="6 9" id="KW-1133">Transmembrane helix</keyword>
<evidence type="ECO:0000256" key="9">
    <source>
        <dbReference type="SAM" id="Phobius"/>
    </source>
</evidence>
<feature type="region of interest" description="Disordered" evidence="8">
    <location>
        <begin position="1"/>
        <end position="28"/>
    </location>
</feature>
<dbReference type="PANTHER" id="PTHR32196:SF21">
    <property type="entry name" value="ABC TRANSPORTER PERMEASE PROTEIN YPHD-RELATED"/>
    <property type="match status" value="1"/>
</dbReference>
<sequence>MTLIQQSPPLLPTPPTPQGNPGPAPGRERRRVGAIAPRLIAPVALAAILLGFGMLSPVFLTAGNLAGVLGQMAILSLVAIGMTIVVRAGGIDLSIGVAVDLAALASAALIADGYRAWVAIAAGLLFGLLVGAVNAALIVGLRIPPFLATLSVWFIGTSVQQLLTGGGAPIYLSKPRVPIEFALLGRGYLVDVDGVIVSAALVALVIGVLLGATRWGRTVTVTGEQPTAARISGLRINRITVSAYLLCSLVAGFAGVILASRTNGFVPGSGQAYLMDAIGAVFIGATLSRFSRVSVPGTLIGVLIFALLSNGMNLVGLSFFWQGLGRGVVLLAILLLGVLLSRSVPAGTGILARLLTRPSPRNATQSTD</sequence>
<feature type="transmembrane region" description="Helical" evidence="9">
    <location>
        <begin position="117"/>
        <end position="139"/>
    </location>
</feature>
<feature type="transmembrane region" description="Helical" evidence="9">
    <location>
        <begin position="327"/>
        <end position="352"/>
    </location>
</feature>
<evidence type="ECO:0000256" key="7">
    <source>
        <dbReference type="ARBA" id="ARBA00023136"/>
    </source>
</evidence>
<evidence type="ECO:0000313" key="11">
    <source>
        <dbReference type="Proteomes" id="UP001183817"/>
    </source>
</evidence>
<evidence type="ECO:0000256" key="8">
    <source>
        <dbReference type="SAM" id="MobiDB-lite"/>
    </source>
</evidence>
<reference evidence="10 11" key="1">
    <citation type="submission" date="2023-07" db="EMBL/GenBank/DDBJ databases">
        <title>Sequencing the genomes of 1000 actinobacteria strains.</title>
        <authorList>
            <person name="Klenk H.-P."/>
        </authorList>
    </citation>
    <scope>NUCLEOTIDE SEQUENCE [LARGE SCALE GENOMIC DNA]</scope>
    <source>
        <strain evidence="10 11">DSM 20167</strain>
    </source>
</reference>